<reference evidence="1 2" key="1">
    <citation type="submission" date="2023-04" db="EMBL/GenBank/DDBJ databases">
        <title>Draft genome sequence of acteroides sedimenti strain YN3PY1.</title>
        <authorList>
            <person name="Yoshida N."/>
        </authorList>
    </citation>
    <scope>NUCLEOTIDE SEQUENCE [LARGE SCALE GENOMIC DNA]</scope>
    <source>
        <strain evidence="1 2">YN3PY1</strain>
    </source>
</reference>
<protein>
    <recommendedName>
        <fullName evidence="3">DUF3574 domain-containing protein</fullName>
    </recommendedName>
</protein>
<name>A0ABN6Z1K9_9BACE</name>
<proteinExistence type="predicted"/>
<evidence type="ECO:0008006" key="3">
    <source>
        <dbReference type="Google" id="ProtNLM"/>
    </source>
</evidence>
<gene>
    <name evidence="1" type="ORF">BSYN_06850</name>
</gene>
<evidence type="ECO:0000313" key="2">
    <source>
        <dbReference type="Proteomes" id="UP001496674"/>
    </source>
</evidence>
<dbReference type="EMBL" id="AP028055">
    <property type="protein sequence ID" value="BEG98420.1"/>
    <property type="molecule type" value="Genomic_DNA"/>
</dbReference>
<keyword evidence="2" id="KW-1185">Reference proteome</keyword>
<sequence length="135" mass="15627">MYMKFIKNVFPAVLMILLLSSFSFLGKGNKQKPVYAFGVSASFTDSIVYYTEIQQLDSVHLTKDGFLPKRDAYSAQLKLFLENRGEAGRTCMIYFSNSKKTINKEFDKITKRYKNKKSVSFQKITANDFQFKKPE</sequence>
<dbReference type="Proteomes" id="UP001496674">
    <property type="component" value="Chromosome"/>
</dbReference>
<organism evidence="1 2">
    <name type="scientific">Bacteroides sedimenti</name>
    <dbReference type="NCBI Taxonomy" id="2136147"/>
    <lineage>
        <taxon>Bacteria</taxon>
        <taxon>Pseudomonadati</taxon>
        <taxon>Bacteroidota</taxon>
        <taxon>Bacteroidia</taxon>
        <taxon>Bacteroidales</taxon>
        <taxon>Bacteroidaceae</taxon>
        <taxon>Bacteroides</taxon>
    </lineage>
</organism>
<accession>A0ABN6Z1K9</accession>
<evidence type="ECO:0000313" key="1">
    <source>
        <dbReference type="EMBL" id="BEG98420.1"/>
    </source>
</evidence>